<sequence>MKIELTYYDITEKKYIFEEPITSEGFQFIPNEGDTLLLNNWAYVISRKEFTYDYGTTKITINCIRESKQRK</sequence>
<dbReference type="Proteomes" id="UP001234495">
    <property type="component" value="Unassembled WGS sequence"/>
</dbReference>
<protein>
    <submittedName>
        <fullName evidence="1">Uncharacterized protein</fullName>
    </submittedName>
</protein>
<name>A0ABT9ZD78_9BACI</name>
<proteinExistence type="predicted"/>
<dbReference type="RefSeq" id="WP_307339113.1">
    <property type="nucleotide sequence ID" value="NZ_JAUSUD010000004.1"/>
</dbReference>
<keyword evidence="2" id="KW-1185">Reference proteome</keyword>
<reference evidence="1 2" key="1">
    <citation type="submission" date="2023-07" db="EMBL/GenBank/DDBJ databases">
        <title>Genomic Encyclopedia of Type Strains, Phase IV (KMG-IV): sequencing the most valuable type-strain genomes for metagenomic binning, comparative biology and taxonomic classification.</title>
        <authorList>
            <person name="Goeker M."/>
        </authorList>
    </citation>
    <scope>NUCLEOTIDE SEQUENCE [LARGE SCALE GENOMIC DNA]</scope>
    <source>
        <strain evidence="1 2">DSM 29005</strain>
    </source>
</reference>
<dbReference type="EMBL" id="JAUSUD010000004">
    <property type="protein sequence ID" value="MDQ0230192.1"/>
    <property type="molecule type" value="Genomic_DNA"/>
</dbReference>
<evidence type="ECO:0000313" key="2">
    <source>
        <dbReference type="Proteomes" id="UP001234495"/>
    </source>
</evidence>
<evidence type="ECO:0000313" key="1">
    <source>
        <dbReference type="EMBL" id="MDQ0230192.1"/>
    </source>
</evidence>
<accession>A0ABT9ZD78</accession>
<organism evidence="1 2">
    <name type="scientific">Metabacillus malikii</name>
    <dbReference type="NCBI Taxonomy" id="1504265"/>
    <lineage>
        <taxon>Bacteria</taxon>
        <taxon>Bacillati</taxon>
        <taxon>Bacillota</taxon>
        <taxon>Bacilli</taxon>
        <taxon>Bacillales</taxon>
        <taxon>Bacillaceae</taxon>
        <taxon>Metabacillus</taxon>
    </lineage>
</organism>
<comment type="caution">
    <text evidence="1">The sequence shown here is derived from an EMBL/GenBank/DDBJ whole genome shotgun (WGS) entry which is preliminary data.</text>
</comment>
<gene>
    <name evidence="1" type="ORF">J2S19_001444</name>
</gene>